<evidence type="ECO:0000256" key="6">
    <source>
        <dbReference type="SAM" id="Phobius"/>
    </source>
</evidence>
<keyword evidence="3 6" id="KW-0812">Transmembrane</keyword>
<reference evidence="8 9" key="1">
    <citation type="submission" date="2015-09" db="EMBL/GenBank/DDBJ databases">
        <title>Complete genome sequence of Defluviimonas alba cai42t isolated from an oilfield in Xinjiang.</title>
        <authorList>
            <person name="Geng S."/>
            <person name="Pan X."/>
            <person name="Wu X."/>
        </authorList>
    </citation>
    <scope>NUCLEOTIDE SEQUENCE [LARGE SCALE GENOMIC DNA]</scope>
    <source>
        <strain evidence="9">cai42</strain>
    </source>
</reference>
<feature type="transmembrane region" description="Helical" evidence="6">
    <location>
        <begin position="281"/>
        <end position="302"/>
    </location>
</feature>
<evidence type="ECO:0000259" key="7">
    <source>
        <dbReference type="Pfam" id="PF03600"/>
    </source>
</evidence>
<keyword evidence="9" id="KW-1185">Reference proteome</keyword>
<dbReference type="STRING" id="1335048.AKL17_1638"/>
<protein>
    <submittedName>
        <fullName evidence="8">CitMHS family citrate/H symporter</fullName>
    </submittedName>
</protein>
<feature type="transmembrane region" description="Helical" evidence="6">
    <location>
        <begin position="347"/>
        <end position="365"/>
    </location>
</feature>
<dbReference type="Pfam" id="PF03600">
    <property type="entry name" value="CitMHS"/>
    <property type="match status" value="1"/>
</dbReference>
<evidence type="ECO:0000256" key="1">
    <source>
        <dbReference type="ARBA" id="ARBA00004141"/>
    </source>
</evidence>
<comment type="subcellular location">
    <subcellularLocation>
        <location evidence="1">Membrane</location>
        <topology evidence="1">Multi-pass membrane protein</topology>
    </subcellularLocation>
</comment>
<dbReference type="Proteomes" id="UP000076128">
    <property type="component" value="Chromosome"/>
</dbReference>
<feature type="transmembrane region" description="Helical" evidence="6">
    <location>
        <begin position="139"/>
        <end position="156"/>
    </location>
</feature>
<proteinExistence type="predicted"/>
<keyword evidence="4 6" id="KW-1133">Transmembrane helix</keyword>
<evidence type="ECO:0000313" key="8">
    <source>
        <dbReference type="EMBL" id="AMY68890.1"/>
    </source>
</evidence>
<keyword evidence="5 6" id="KW-0472">Membrane</keyword>
<feature type="transmembrane region" description="Helical" evidence="6">
    <location>
        <begin position="27"/>
        <end position="47"/>
    </location>
</feature>
<accession>A0A159Z3U5</accession>
<dbReference type="RefSeq" id="WP_236938055.1">
    <property type="nucleotide sequence ID" value="NZ_CP012661.1"/>
</dbReference>
<dbReference type="PANTHER" id="PTHR30354">
    <property type="entry name" value="GNT FAMILY GLUCONATE TRANSPORTER"/>
    <property type="match status" value="1"/>
</dbReference>
<feature type="transmembrane region" description="Helical" evidence="6">
    <location>
        <begin position="59"/>
        <end position="81"/>
    </location>
</feature>
<dbReference type="PANTHER" id="PTHR30354:SF26">
    <property type="entry name" value="TRANSPORTER, PUTATIVE-RELATED"/>
    <property type="match status" value="1"/>
</dbReference>
<dbReference type="KEGG" id="daa:AKL17_1638"/>
<feature type="transmembrane region" description="Helical" evidence="6">
    <location>
        <begin position="252"/>
        <end position="269"/>
    </location>
</feature>
<keyword evidence="2" id="KW-0813">Transport</keyword>
<evidence type="ECO:0000256" key="5">
    <source>
        <dbReference type="ARBA" id="ARBA00023136"/>
    </source>
</evidence>
<name>A0A159Z3U5_9RHOB</name>
<gene>
    <name evidence="8" type="ORF">AKL17_1638</name>
</gene>
<feature type="transmembrane region" description="Helical" evidence="6">
    <location>
        <begin position="410"/>
        <end position="431"/>
    </location>
</feature>
<evidence type="ECO:0000256" key="4">
    <source>
        <dbReference type="ARBA" id="ARBA00022989"/>
    </source>
</evidence>
<feature type="transmembrane region" description="Helical" evidence="6">
    <location>
        <begin position="322"/>
        <end position="340"/>
    </location>
</feature>
<dbReference type="InterPro" id="IPR003474">
    <property type="entry name" value="Glcn_transporter"/>
</dbReference>
<dbReference type="GO" id="GO:0005886">
    <property type="term" value="C:plasma membrane"/>
    <property type="evidence" value="ECO:0007669"/>
    <property type="project" value="TreeGrafter"/>
</dbReference>
<dbReference type="PATRIC" id="fig|1335048.3.peg.1703"/>
<evidence type="ECO:0000313" key="9">
    <source>
        <dbReference type="Proteomes" id="UP000076128"/>
    </source>
</evidence>
<dbReference type="InterPro" id="IPR004680">
    <property type="entry name" value="Cit_transptr-like_dom"/>
</dbReference>
<sequence length="432" mass="45792">MMSLAFLGFATVATFIGLIMTKRLSAMVALIVVPILFGLISGAGPELGEMAFRGIEQVAPIALLLCFAILFFGIMMDAGLFDPLVRRILYVVGNDPMRIALGTTALTAIVSVDGDGTTTAIIVISALLPVYRAVGMSPLILATLLCITNAILNLVPWGGPAARAAIALKVDLMTQIFLPMLPALLLALAATSVLAWYFGRMERARLGWQPSVMVREMPVLDVRPERRPHLFWPNMMLTIVLMAGLFTQVAPLPVLLMGAFAIAITLNYPRLKDQRERLNDHASNVFMVFALIFAAGSFTGILEGTGMLAAMADGLLAATPDVLGPYYALVTALLSLPLTFLMSNDAYYFGIVPVLAEAAAAYGVPADAIARASLVGQPVHQLSPLLAPVYLAAGMLGLEVGELQRFALKFAALASLVLLLAAIATGAIPLVA</sequence>
<organism evidence="8 9">
    <name type="scientific">Frigidibacter mobilis</name>
    <dbReference type="NCBI Taxonomy" id="1335048"/>
    <lineage>
        <taxon>Bacteria</taxon>
        <taxon>Pseudomonadati</taxon>
        <taxon>Pseudomonadota</taxon>
        <taxon>Alphaproteobacteria</taxon>
        <taxon>Rhodobacterales</taxon>
        <taxon>Paracoccaceae</taxon>
        <taxon>Frigidibacter</taxon>
    </lineage>
</organism>
<dbReference type="GO" id="GO:0015128">
    <property type="term" value="F:gluconate transmembrane transporter activity"/>
    <property type="evidence" value="ECO:0007669"/>
    <property type="project" value="InterPro"/>
</dbReference>
<dbReference type="NCBIfam" id="TIGR00784">
    <property type="entry name" value="citMHS"/>
    <property type="match status" value="1"/>
</dbReference>
<dbReference type="AlphaFoldDB" id="A0A159Z3U5"/>
<dbReference type="EMBL" id="CP012661">
    <property type="protein sequence ID" value="AMY68890.1"/>
    <property type="molecule type" value="Genomic_DNA"/>
</dbReference>
<evidence type="ECO:0000256" key="3">
    <source>
        <dbReference type="ARBA" id="ARBA00022692"/>
    </source>
</evidence>
<feature type="domain" description="Citrate transporter-like" evidence="7">
    <location>
        <begin position="16"/>
        <end position="376"/>
    </location>
</feature>
<evidence type="ECO:0000256" key="2">
    <source>
        <dbReference type="ARBA" id="ARBA00022448"/>
    </source>
</evidence>
<feature type="transmembrane region" description="Helical" evidence="6">
    <location>
        <begin position="385"/>
        <end position="403"/>
    </location>
</feature>
<feature type="transmembrane region" description="Helical" evidence="6">
    <location>
        <begin position="176"/>
        <end position="198"/>
    </location>
</feature>
<dbReference type="InterPro" id="IPR014738">
    <property type="entry name" value="Citrate_transporter"/>
</dbReference>
<feature type="transmembrane region" description="Helical" evidence="6">
    <location>
        <begin position="101"/>
        <end position="127"/>
    </location>
</feature>
<dbReference type="GO" id="GO:0015137">
    <property type="term" value="F:citrate transmembrane transporter activity"/>
    <property type="evidence" value="ECO:0007669"/>
    <property type="project" value="InterPro"/>
</dbReference>